<evidence type="ECO:0000313" key="7">
    <source>
        <dbReference type="EMBL" id="MDA0564519.1"/>
    </source>
</evidence>
<keyword evidence="5" id="KW-0046">Antibiotic resistance</keyword>
<keyword evidence="3" id="KW-0547">Nucleotide-binding</keyword>
<dbReference type="EMBL" id="JAJAQC010000012">
    <property type="protein sequence ID" value="MDA0564519.1"/>
    <property type="molecule type" value="Genomic_DNA"/>
</dbReference>
<dbReference type="Proteomes" id="UP001140076">
    <property type="component" value="Unassembled WGS sequence"/>
</dbReference>
<comment type="subcellular location">
    <subcellularLocation>
        <location evidence="1">Cell membrane</location>
        <topology evidence="1">Peripheral membrane protein</topology>
    </subcellularLocation>
</comment>
<dbReference type="RefSeq" id="WP_270071876.1">
    <property type="nucleotide sequence ID" value="NZ_JAJAQC010000012.1"/>
</dbReference>
<evidence type="ECO:0000313" key="8">
    <source>
        <dbReference type="Proteomes" id="UP001140076"/>
    </source>
</evidence>
<dbReference type="PANTHER" id="PTHR42711:SF1">
    <property type="entry name" value="ABC-TRANSPORT PROTEIN, ATP-BINDING COMPONENT"/>
    <property type="match status" value="1"/>
</dbReference>
<dbReference type="GO" id="GO:0016887">
    <property type="term" value="F:ATP hydrolysis activity"/>
    <property type="evidence" value="ECO:0007669"/>
    <property type="project" value="InterPro"/>
</dbReference>
<dbReference type="Gene3D" id="3.40.50.300">
    <property type="entry name" value="P-loop containing nucleotide triphosphate hydrolases"/>
    <property type="match status" value="1"/>
</dbReference>
<protein>
    <submittedName>
        <fullName evidence="7">ATP-binding cassette domain-containing protein</fullName>
    </submittedName>
</protein>
<dbReference type="SUPFAM" id="SSF52540">
    <property type="entry name" value="P-loop containing nucleoside triphosphate hydrolases"/>
    <property type="match status" value="1"/>
</dbReference>
<evidence type="ECO:0000256" key="3">
    <source>
        <dbReference type="ARBA" id="ARBA00022741"/>
    </source>
</evidence>
<gene>
    <name evidence="7" type="ORF">LG943_09290</name>
</gene>
<feature type="domain" description="ABC transporter" evidence="6">
    <location>
        <begin position="13"/>
        <end position="257"/>
    </location>
</feature>
<dbReference type="PANTHER" id="PTHR42711">
    <property type="entry name" value="ABC TRANSPORTER ATP-BINDING PROTEIN"/>
    <property type="match status" value="1"/>
</dbReference>
<evidence type="ECO:0000256" key="5">
    <source>
        <dbReference type="ARBA" id="ARBA00023251"/>
    </source>
</evidence>
<dbReference type="InterPro" id="IPR027417">
    <property type="entry name" value="P-loop_NTPase"/>
</dbReference>
<dbReference type="SMART" id="SM00382">
    <property type="entry name" value="AAA"/>
    <property type="match status" value="1"/>
</dbReference>
<dbReference type="AlphaFoldDB" id="A0A9X3NMH8"/>
<dbReference type="GO" id="GO:0005524">
    <property type="term" value="F:ATP binding"/>
    <property type="evidence" value="ECO:0007669"/>
    <property type="project" value="UniProtKB-KW"/>
</dbReference>
<dbReference type="PROSITE" id="PS50893">
    <property type="entry name" value="ABC_TRANSPORTER_2"/>
    <property type="match status" value="1"/>
</dbReference>
<keyword evidence="8" id="KW-1185">Reference proteome</keyword>
<keyword evidence="4 7" id="KW-0067">ATP-binding</keyword>
<dbReference type="GO" id="GO:0005886">
    <property type="term" value="C:plasma membrane"/>
    <property type="evidence" value="ECO:0007669"/>
    <property type="project" value="UniProtKB-SubCell"/>
</dbReference>
<evidence type="ECO:0000256" key="2">
    <source>
        <dbReference type="ARBA" id="ARBA00022448"/>
    </source>
</evidence>
<dbReference type="InterPro" id="IPR050763">
    <property type="entry name" value="ABC_transporter_ATP-binding"/>
</dbReference>
<dbReference type="InterPro" id="IPR003439">
    <property type="entry name" value="ABC_transporter-like_ATP-bd"/>
</dbReference>
<evidence type="ECO:0000259" key="6">
    <source>
        <dbReference type="PROSITE" id="PS50893"/>
    </source>
</evidence>
<keyword evidence="2" id="KW-0813">Transport</keyword>
<reference evidence="7" key="1">
    <citation type="submission" date="2021-10" db="EMBL/GenBank/DDBJ databases">
        <title>Streptomonospora sp. nov., isolated from mangrove soil.</title>
        <authorList>
            <person name="Chen X."/>
            <person name="Ge X."/>
            <person name="Liu W."/>
        </authorList>
    </citation>
    <scope>NUCLEOTIDE SEQUENCE</scope>
    <source>
        <strain evidence="7">S1-112</strain>
    </source>
</reference>
<proteinExistence type="predicted"/>
<dbReference type="Pfam" id="PF00005">
    <property type="entry name" value="ABC_tran"/>
    <property type="match status" value="1"/>
</dbReference>
<organism evidence="7 8">
    <name type="scientific">Streptomonospora mangrovi</name>
    <dbReference type="NCBI Taxonomy" id="2883123"/>
    <lineage>
        <taxon>Bacteria</taxon>
        <taxon>Bacillati</taxon>
        <taxon>Actinomycetota</taxon>
        <taxon>Actinomycetes</taxon>
        <taxon>Streptosporangiales</taxon>
        <taxon>Nocardiopsidaceae</taxon>
        <taxon>Streptomonospora</taxon>
    </lineage>
</organism>
<evidence type="ECO:0000256" key="4">
    <source>
        <dbReference type="ARBA" id="ARBA00022840"/>
    </source>
</evidence>
<sequence>MTTREEAAVEAVIEAEGLGKDYTVAEGPLPRRRRRRVSAVRDVSFRVAPGEVVGYLGPNGAGKSTTLKMLIGILAPSAGRVRVAGLEPVRARTRLARRIGVVFGQRTTLWWDLPLRDSLALTRHLYRVPRADHARRLAELTEVLELGPFLATPVRQLSLGQRMRGDLAAALLHAPEVLVLDEPTIGLDVVSKTAIREFLLRLNAERGTTILLTTHDLGDVQRLCRRVMVIDGGRLAFDGGLAGLHAVAPSPRTLVVDLAAPAAPIAVAGARTVRVEGPRQWLELNGNPARVIAQVAADHEVADITLREPDIEEVVHRIYAGR</sequence>
<evidence type="ECO:0000256" key="1">
    <source>
        <dbReference type="ARBA" id="ARBA00004202"/>
    </source>
</evidence>
<dbReference type="InterPro" id="IPR003593">
    <property type="entry name" value="AAA+_ATPase"/>
</dbReference>
<accession>A0A9X3NMH8</accession>
<name>A0A9X3NMH8_9ACTN</name>
<comment type="caution">
    <text evidence="7">The sequence shown here is derived from an EMBL/GenBank/DDBJ whole genome shotgun (WGS) entry which is preliminary data.</text>
</comment>
<dbReference type="GO" id="GO:0046677">
    <property type="term" value="P:response to antibiotic"/>
    <property type="evidence" value="ECO:0007669"/>
    <property type="project" value="UniProtKB-KW"/>
</dbReference>